<evidence type="ECO:0000313" key="13">
    <source>
        <dbReference type="EMBL" id="AWL93018.1"/>
    </source>
</evidence>
<dbReference type="Gene3D" id="3.30.565.10">
    <property type="entry name" value="Histidine kinase-like ATPase, C-terminal domain"/>
    <property type="match status" value="1"/>
</dbReference>
<dbReference type="Gene3D" id="1.10.287.130">
    <property type="match status" value="1"/>
</dbReference>
<dbReference type="KEGG" id="bot:CIT37_12990"/>
<keyword evidence="10" id="KW-0812">Transmembrane</keyword>
<name>A0A2U8P5U1_9BRAD</name>
<dbReference type="InterPro" id="IPR001789">
    <property type="entry name" value="Sig_transdc_resp-reg_receiver"/>
</dbReference>
<sequence length="714" mass="77390">MKQRKDAALRWLWFSLAASIIAPALVFAYAAYSAYQDAFELADERIERSLEVSAEQALRVFRSINVTLDSIDQITRGKTDSTIKDSGAELSERLKQFAHTFPDISSIWVLDHNGDAILSSLFFPVPAAFNAPERAHLKAELAQNDEAYIGRVVGISLTGAILFPVSKRRHDSSGTFNGYTLISVLPSAFENLYATLRGTSSASFALIRDDGAVLARHPIAARPGIVLDPSSGFGQLIKSSPEGGRYTTVSNVDGLERRFAVRKLVGLPVYVSSSMETSEIRSAWLRQLGGYLAIGAPALALVCFFIVLTARSTAAFYAEAERRETLEQEMRRSQRIEAVGQLTGGIAHDFNNLLTIIIGNLQMASRRVTDEKPRALLENAQRGALRAAELTKRLLAFSRKQALDPKPVDLNRLVRNVTDMLARTLGETISIETNLAPDLWEAQADVTELESAVLNLALNARDAMPNGGTLILETANASLDTQLSASSGQLNSTQYVSISVKDTGTGMAPEVADKAFEPFFTTKPPGMGTGLGLSQVYGFVKQSDGDVRISSAPGAGTTVTIFLPRRTDVSEPARKEQSIGGVPRGHGERVLVTEDDEGVRQFVAGTLVELGYEVMQAQDGDAALNVLATSQVDLLLTDVVMPGMNGRDLAAEAQRRRPGLKVLYMTGYSRDAIVHQGRLDRGVSLIQKPFTQSDLAGRVRSVLTAVETREGRST</sequence>
<dbReference type="Pfam" id="PF00072">
    <property type="entry name" value="Response_reg"/>
    <property type="match status" value="1"/>
</dbReference>
<evidence type="ECO:0000256" key="1">
    <source>
        <dbReference type="ARBA" id="ARBA00000085"/>
    </source>
</evidence>
<dbReference type="SMART" id="SM00388">
    <property type="entry name" value="HisKA"/>
    <property type="match status" value="1"/>
</dbReference>
<dbReference type="CDD" id="cd00082">
    <property type="entry name" value="HisKA"/>
    <property type="match status" value="1"/>
</dbReference>
<dbReference type="PROSITE" id="PS50110">
    <property type="entry name" value="RESPONSE_REGULATORY"/>
    <property type="match status" value="1"/>
</dbReference>
<dbReference type="GO" id="GO:0005524">
    <property type="term" value="F:ATP binding"/>
    <property type="evidence" value="ECO:0007669"/>
    <property type="project" value="UniProtKB-KW"/>
</dbReference>
<dbReference type="RefSeq" id="WP_095425377.1">
    <property type="nucleotide sequence ID" value="NZ_CP029425.2"/>
</dbReference>
<evidence type="ECO:0000256" key="10">
    <source>
        <dbReference type="SAM" id="Phobius"/>
    </source>
</evidence>
<keyword evidence="3 9" id="KW-0597">Phosphoprotein</keyword>
<evidence type="ECO:0000256" key="9">
    <source>
        <dbReference type="PROSITE-ProRule" id="PRU00169"/>
    </source>
</evidence>
<keyword evidence="7" id="KW-0067">ATP-binding</keyword>
<evidence type="ECO:0000259" key="12">
    <source>
        <dbReference type="PROSITE" id="PS50110"/>
    </source>
</evidence>
<dbReference type="SUPFAM" id="SSF55874">
    <property type="entry name" value="ATPase domain of HSP90 chaperone/DNA topoisomerase II/histidine kinase"/>
    <property type="match status" value="1"/>
</dbReference>
<dbReference type="CDD" id="cd12914">
    <property type="entry name" value="PDC1_DGC_like"/>
    <property type="match status" value="1"/>
</dbReference>
<dbReference type="EMBL" id="CP029425">
    <property type="protein sequence ID" value="AWL93018.1"/>
    <property type="molecule type" value="Genomic_DNA"/>
</dbReference>
<dbReference type="PANTHER" id="PTHR43065">
    <property type="entry name" value="SENSOR HISTIDINE KINASE"/>
    <property type="match status" value="1"/>
</dbReference>
<feature type="transmembrane region" description="Helical" evidence="10">
    <location>
        <begin position="148"/>
        <end position="165"/>
    </location>
</feature>
<evidence type="ECO:0000256" key="6">
    <source>
        <dbReference type="ARBA" id="ARBA00022777"/>
    </source>
</evidence>
<dbReference type="GO" id="GO:0000155">
    <property type="term" value="F:phosphorelay sensor kinase activity"/>
    <property type="evidence" value="ECO:0007669"/>
    <property type="project" value="InterPro"/>
</dbReference>
<evidence type="ECO:0000256" key="3">
    <source>
        <dbReference type="ARBA" id="ARBA00022553"/>
    </source>
</evidence>
<dbReference type="SUPFAM" id="SSF47384">
    <property type="entry name" value="Homodimeric domain of signal transducing histidine kinase"/>
    <property type="match status" value="1"/>
</dbReference>
<dbReference type="Proteomes" id="UP000215703">
    <property type="component" value="Chromosome"/>
</dbReference>
<keyword evidence="10" id="KW-1133">Transmembrane helix</keyword>
<dbReference type="InterPro" id="IPR003594">
    <property type="entry name" value="HATPase_dom"/>
</dbReference>
<evidence type="ECO:0000256" key="7">
    <source>
        <dbReference type="ARBA" id="ARBA00022840"/>
    </source>
</evidence>
<feature type="domain" description="Response regulatory" evidence="12">
    <location>
        <begin position="589"/>
        <end position="703"/>
    </location>
</feature>
<proteinExistence type="predicted"/>
<keyword evidence="8" id="KW-0902">Two-component regulatory system</keyword>
<dbReference type="InterPro" id="IPR004358">
    <property type="entry name" value="Sig_transdc_His_kin-like_C"/>
</dbReference>
<dbReference type="Pfam" id="PF00512">
    <property type="entry name" value="HisKA"/>
    <property type="match status" value="1"/>
</dbReference>
<feature type="transmembrane region" description="Helical" evidence="10">
    <location>
        <begin position="288"/>
        <end position="308"/>
    </location>
</feature>
<dbReference type="EC" id="2.7.13.3" evidence="2"/>
<dbReference type="SMART" id="SM00448">
    <property type="entry name" value="REC"/>
    <property type="match status" value="1"/>
</dbReference>
<dbReference type="InterPro" id="IPR036097">
    <property type="entry name" value="HisK_dim/P_sf"/>
</dbReference>
<dbReference type="PANTHER" id="PTHR43065:SF46">
    <property type="entry name" value="C4-DICARBOXYLATE TRANSPORT SENSOR PROTEIN DCTB"/>
    <property type="match status" value="1"/>
</dbReference>
<dbReference type="PROSITE" id="PS50109">
    <property type="entry name" value="HIS_KIN"/>
    <property type="match status" value="1"/>
</dbReference>
<gene>
    <name evidence="13" type="ORF">CIT37_12990</name>
</gene>
<dbReference type="SUPFAM" id="SSF52172">
    <property type="entry name" value="CheY-like"/>
    <property type="match status" value="1"/>
</dbReference>
<accession>A0A2U8P5U1</accession>
<dbReference type="Gene3D" id="3.30.450.20">
    <property type="entry name" value="PAS domain"/>
    <property type="match status" value="2"/>
</dbReference>
<keyword evidence="6 13" id="KW-0418">Kinase</keyword>
<evidence type="ECO:0000259" key="11">
    <source>
        <dbReference type="PROSITE" id="PS50109"/>
    </source>
</evidence>
<dbReference type="GeneID" id="92963549"/>
<feature type="domain" description="Histidine kinase" evidence="11">
    <location>
        <begin position="345"/>
        <end position="567"/>
    </location>
</feature>
<evidence type="ECO:0000256" key="4">
    <source>
        <dbReference type="ARBA" id="ARBA00022679"/>
    </source>
</evidence>
<dbReference type="InterPro" id="IPR005467">
    <property type="entry name" value="His_kinase_dom"/>
</dbReference>
<evidence type="ECO:0000313" key="14">
    <source>
        <dbReference type="Proteomes" id="UP000215703"/>
    </source>
</evidence>
<dbReference type="InterPro" id="IPR036890">
    <property type="entry name" value="HATPase_C_sf"/>
</dbReference>
<evidence type="ECO:0000256" key="8">
    <source>
        <dbReference type="ARBA" id="ARBA00023012"/>
    </source>
</evidence>
<organism evidence="13 14">
    <name type="scientific">Bradyrhizobium ottawaense</name>
    <dbReference type="NCBI Taxonomy" id="931866"/>
    <lineage>
        <taxon>Bacteria</taxon>
        <taxon>Pseudomonadati</taxon>
        <taxon>Pseudomonadota</taxon>
        <taxon>Alphaproteobacteria</taxon>
        <taxon>Hyphomicrobiales</taxon>
        <taxon>Nitrobacteraceae</taxon>
        <taxon>Bradyrhizobium</taxon>
    </lineage>
</organism>
<dbReference type="CDD" id="cd12915">
    <property type="entry name" value="PDC2_DGC_like"/>
    <property type="match status" value="1"/>
</dbReference>
<feature type="modified residue" description="4-aspartylphosphate" evidence="9">
    <location>
        <position position="638"/>
    </location>
</feature>
<feature type="transmembrane region" description="Helical" evidence="10">
    <location>
        <begin position="12"/>
        <end position="32"/>
    </location>
</feature>
<protein>
    <recommendedName>
        <fullName evidence="2">histidine kinase</fullName>
        <ecNumber evidence="2">2.7.13.3</ecNumber>
    </recommendedName>
</protein>
<comment type="catalytic activity">
    <reaction evidence="1">
        <text>ATP + protein L-histidine = ADP + protein N-phospho-L-histidine.</text>
        <dbReference type="EC" id="2.7.13.3"/>
    </reaction>
</comment>
<keyword evidence="4" id="KW-0808">Transferase</keyword>
<dbReference type="InterPro" id="IPR011006">
    <property type="entry name" value="CheY-like_superfamily"/>
</dbReference>
<dbReference type="SMART" id="SM00387">
    <property type="entry name" value="HATPase_c"/>
    <property type="match status" value="1"/>
</dbReference>
<reference evidence="13 14" key="2">
    <citation type="journal article" date="2017" name="Syst. Appl. Microbiol.">
        <title>Soybeans inoculated with root zone soils of Canadian native legumes harbour diverse and novel Bradyrhizobium spp. that possess agricultural potential.</title>
        <authorList>
            <person name="Bromfield E.S.P."/>
            <person name="Cloutier S."/>
            <person name="Tambong J.T."/>
            <person name="Tran Thi T.V."/>
        </authorList>
    </citation>
    <scope>NUCLEOTIDE SEQUENCE [LARGE SCALE GENOMIC DNA]</scope>
    <source>
        <strain evidence="13 14">OO99</strain>
    </source>
</reference>
<dbReference type="AlphaFoldDB" id="A0A2U8P5U1"/>
<dbReference type="InterPro" id="IPR003661">
    <property type="entry name" value="HisK_dim/P_dom"/>
</dbReference>
<reference evidence="13 14" key="1">
    <citation type="journal article" date="2014" name="Int. J. Syst. Evol. Microbiol.">
        <title>Bradyrhizobium ottawaense sp. nov., a symbiotic nitrogen fixing bacterium from root nodules of soybeans in Canada.</title>
        <authorList>
            <person name="Yu X."/>
            <person name="Cloutier S."/>
            <person name="Tambong J.T."/>
            <person name="Bromfield E.S."/>
        </authorList>
    </citation>
    <scope>NUCLEOTIDE SEQUENCE [LARGE SCALE GENOMIC DNA]</scope>
    <source>
        <strain evidence="13 14">OO99</strain>
    </source>
</reference>
<keyword evidence="10" id="KW-0472">Membrane</keyword>
<dbReference type="PRINTS" id="PR00344">
    <property type="entry name" value="BCTRLSENSOR"/>
</dbReference>
<evidence type="ECO:0000256" key="5">
    <source>
        <dbReference type="ARBA" id="ARBA00022741"/>
    </source>
</evidence>
<dbReference type="Gene3D" id="3.40.50.2300">
    <property type="match status" value="1"/>
</dbReference>
<evidence type="ECO:0000256" key="2">
    <source>
        <dbReference type="ARBA" id="ARBA00012438"/>
    </source>
</evidence>
<dbReference type="Pfam" id="PF02518">
    <property type="entry name" value="HATPase_c"/>
    <property type="match status" value="1"/>
</dbReference>
<keyword evidence="5" id="KW-0547">Nucleotide-binding</keyword>